<feature type="domain" description="Bacterial sugar transferase" evidence="3">
    <location>
        <begin position="7"/>
        <end position="182"/>
    </location>
</feature>
<protein>
    <submittedName>
        <fullName evidence="4">Sugar transferase</fullName>
    </submittedName>
</protein>
<keyword evidence="5" id="KW-1185">Reference proteome</keyword>
<proteinExistence type="inferred from homology"/>
<reference evidence="4 5" key="1">
    <citation type="submission" date="2018-08" db="EMBL/GenBank/DDBJ databases">
        <title>Murine metabolic-syndrome-specific gut microbial biobank.</title>
        <authorList>
            <person name="Liu C."/>
        </authorList>
    </citation>
    <scope>NUCLEOTIDE SEQUENCE [LARGE SCALE GENOMIC DNA]</scope>
    <source>
        <strain evidence="4 5">583</strain>
    </source>
</reference>
<organism evidence="4 5">
    <name type="scientific">Senegalia massiliensis</name>
    <dbReference type="NCBI Taxonomy" id="1720316"/>
    <lineage>
        <taxon>Bacteria</taxon>
        <taxon>Bacillati</taxon>
        <taxon>Bacillota</taxon>
        <taxon>Clostridia</taxon>
        <taxon>Eubacteriales</taxon>
        <taxon>Clostridiaceae</taxon>
        <taxon>Senegalia</taxon>
    </lineage>
</organism>
<keyword evidence="2" id="KW-0812">Transmembrane</keyword>
<accession>A0A845R2R6</accession>
<dbReference type="OrthoDB" id="9808602at2"/>
<dbReference type="EMBL" id="QXXA01000017">
    <property type="protein sequence ID" value="NBI07986.1"/>
    <property type="molecule type" value="Genomic_DNA"/>
</dbReference>
<evidence type="ECO:0000259" key="3">
    <source>
        <dbReference type="Pfam" id="PF02397"/>
    </source>
</evidence>
<dbReference type="Pfam" id="PF02397">
    <property type="entry name" value="Bac_transf"/>
    <property type="match status" value="1"/>
</dbReference>
<keyword evidence="2" id="KW-1133">Transmembrane helix</keyword>
<comment type="caution">
    <text evidence="4">The sequence shown here is derived from an EMBL/GenBank/DDBJ whole genome shotgun (WGS) entry which is preliminary data.</text>
</comment>
<dbReference type="Proteomes" id="UP000467132">
    <property type="component" value="Unassembled WGS sequence"/>
</dbReference>
<sequence length="210" mass="24309">MYRKFIKRLMDFILALMAIILLSPVLVIVGLLVKINLGSPIIFKQKRPGLDEKLFTMYKFRTMTDEKNNYGELLPDSTRLTKFGVLLRSTSLDELPELFNILRGDMSIVGPRPLLEEYLPYYTEIEKLRHSLRPGLSGLAQINGRNNIDWNTRLSLDVEYVKNISFILDIKIILKTIGKVIKREDVITEDKEIFTDLQTERTASDDDKNK</sequence>
<keyword evidence="4" id="KW-0808">Transferase</keyword>
<comment type="similarity">
    <text evidence="1">Belongs to the bacterial sugar transferase family.</text>
</comment>
<dbReference type="PANTHER" id="PTHR30576">
    <property type="entry name" value="COLANIC BIOSYNTHESIS UDP-GLUCOSE LIPID CARRIER TRANSFERASE"/>
    <property type="match status" value="1"/>
</dbReference>
<dbReference type="AlphaFoldDB" id="A0A845R2R6"/>
<evidence type="ECO:0000256" key="2">
    <source>
        <dbReference type="SAM" id="Phobius"/>
    </source>
</evidence>
<evidence type="ECO:0000313" key="4">
    <source>
        <dbReference type="EMBL" id="NBI07986.1"/>
    </source>
</evidence>
<evidence type="ECO:0000313" key="5">
    <source>
        <dbReference type="Proteomes" id="UP000467132"/>
    </source>
</evidence>
<feature type="transmembrane region" description="Helical" evidence="2">
    <location>
        <begin position="12"/>
        <end position="33"/>
    </location>
</feature>
<gene>
    <name evidence="4" type="ORF">D3Z33_14080</name>
</gene>
<dbReference type="InterPro" id="IPR003362">
    <property type="entry name" value="Bact_transf"/>
</dbReference>
<name>A0A845R2R6_9CLOT</name>
<keyword evidence="2" id="KW-0472">Membrane</keyword>
<dbReference type="PANTHER" id="PTHR30576:SF8">
    <property type="entry name" value="UNDECAPRENYL-PHOSPHATE GALACTOSE PHOSPHOTRANSFERASE"/>
    <property type="match status" value="1"/>
</dbReference>
<dbReference type="GO" id="GO:0016780">
    <property type="term" value="F:phosphotransferase activity, for other substituted phosphate groups"/>
    <property type="evidence" value="ECO:0007669"/>
    <property type="project" value="TreeGrafter"/>
</dbReference>
<evidence type="ECO:0000256" key="1">
    <source>
        <dbReference type="ARBA" id="ARBA00006464"/>
    </source>
</evidence>